<proteinExistence type="predicted"/>
<evidence type="ECO:0000313" key="4">
    <source>
        <dbReference type="EnsemblMetazoa" id="AATE013893-PA.1"/>
    </source>
</evidence>
<dbReference type="GO" id="GO:0008237">
    <property type="term" value="F:metallopeptidase activity"/>
    <property type="evidence" value="ECO:0007669"/>
    <property type="project" value="UniProtKB-KW"/>
</dbReference>
<dbReference type="EnsemblMetazoa" id="AATE013893-RA">
    <property type="protein sequence ID" value="AATE013893-PA.1"/>
    <property type="gene ID" value="AATE013893"/>
</dbReference>
<accession>A0A182J9G3</accession>
<dbReference type="AlphaFoldDB" id="A0A182J9G3"/>
<keyword evidence="1" id="KW-0645">Protease</keyword>
<dbReference type="InterPro" id="IPR002870">
    <property type="entry name" value="Peptidase_M12B_N"/>
</dbReference>
<sequence>MRIITNPQDIAADGTLKAEDAIAFATWASSFAADHLAESRSPITASRNRPARSNRIYLKAVDVSDGQRGSQIHRTGAFRSRSSKIWDPHPQYELSAFGNNLHLKLWHDDKFISKDMKVTHFWPNETLRRAEDHIESNLLQGCFYKGVVLGDDSSSVRVSLCEGMHGHIVTSNGSFLIEPVQNALSGEPSVLHRIQRLTVEKSGTDGRIPIDGLGTPVEDCADFLASCQGASALIAAAPREANGLATSQDETMASMIDNTRKALGMKKITRIGRGNVAPTGHYHKLEPVGTGPKGE</sequence>
<evidence type="ECO:0000259" key="3">
    <source>
        <dbReference type="Pfam" id="PF01562"/>
    </source>
</evidence>
<dbReference type="Pfam" id="PF01562">
    <property type="entry name" value="Pep_M12B_propep"/>
    <property type="match status" value="1"/>
</dbReference>
<organism evidence="4">
    <name type="scientific">Anopheles atroparvus</name>
    <name type="common">European mosquito</name>
    <dbReference type="NCBI Taxonomy" id="41427"/>
    <lineage>
        <taxon>Eukaryota</taxon>
        <taxon>Metazoa</taxon>
        <taxon>Ecdysozoa</taxon>
        <taxon>Arthropoda</taxon>
        <taxon>Hexapoda</taxon>
        <taxon>Insecta</taxon>
        <taxon>Pterygota</taxon>
        <taxon>Neoptera</taxon>
        <taxon>Endopterygota</taxon>
        <taxon>Diptera</taxon>
        <taxon>Nematocera</taxon>
        <taxon>Culicoidea</taxon>
        <taxon>Culicidae</taxon>
        <taxon>Anophelinae</taxon>
        <taxon>Anopheles</taxon>
    </lineage>
</organism>
<reference evidence="4" key="1">
    <citation type="submission" date="2022-08" db="UniProtKB">
        <authorList>
            <consortium name="EnsemblMetazoa"/>
        </authorList>
    </citation>
    <scope>IDENTIFICATION</scope>
    <source>
        <strain evidence="4">EBRO</strain>
    </source>
</reference>
<evidence type="ECO:0000256" key="1">
    <source>
        <dbReference type="ARBA" id="ARBA00023049"/>
    </source>
</evidence>
<protein>
    <submittedName>
        <fullName evidence="4">Pep_M12B_propep domain-containing protein</fullName>
    </submittedName>
</protein>
<feature type="domain" description="Peptidase M12B propeptide" evidence="3">
    <location>
        <begin position="82"/>
        <end position="148"/>
    </location>
</feature>
<dbReference type="PANTHER" id="PTHR11905">
    <property type="entry name" value="ADAM A DISINTEGRIN AND METALLOPROTEASE DOMAIN"/>
    <property type="match status" value="1"/>
</dbReference>
<keyword evidence="1" id="KW-0378">Hydrolase</keyword>
<name>A0A182J9G3_ANOAO</name>
<dbReference type="STRING" id="41427.A0A182J9G3"/>
<dbReference type="VEuPathDB" id="VectorBase:AATE013893"/>
<dbReference type="PANTHER" id="PTHR11905:SF159">
    <property type="entry name" value="ADAM METALLOPROTEASE"/>
    <property type="match status" value="1"/>
</dbReference>
<keyword evidence="2" id="KW-1015">Disulfide bond</keyword>
<evidence type="ECO:0000256" key="2">
    <source>
        <dbReference type="ARBA" id="ARBA00023157"/>
    </source>
</evidence>
<keyword evidence="1" id="KW-0482">Metalloprotease</keyword>